<name>A9FJQ3_SORC5</name>
<accession>A9FJQ3</accession>
<sequence length="187" mass="21086">MLSPVVLYGFDARLRLDAEDPQWTQDRRERYLLRPDLPRVLSVDRLVWPAVPAALTTDGLAPDYFSDLGALRRRCDGAAAIIALAVSEHDERARALEIPCQPAEIDPAWRLLGWDVADSGLISGLSNCGFLPDTDVTALRRDYGPRLNEHGLFRERADAEAFRTLSDARVKEHAPFFVHRILLVEER</sequence>
<dbReference type="HOGENOM" id="CLU_1446774_0_0_7"/>
<proteinExistence type="predicted"/>
<dbReference type="OrthoDB" id="9854323at2"/>
<dbReference type="Proteomes" id="UP000002139">
    <property type="component" value="Chromosome"/>
</dbReference>
<gene>
    <name evidence="1" type="ordered locus">sce1838</name>
</gene>
<keyword evidence="2" id="KW-1185">Reference proteome</keyword>
<dbReference type="BioCyc" id="SCEL448385:SCE_RS09435-MONOMER"/>
<dbReference type="EMBL" id="AM746676">
    <property type="protein sequence ID" value="CAN91996.1"/>
    <property type="molecule type" value="Genomic_DNA"/>
</dbReference>
<evidence type="ECO:0000313" key="1">
    <source>
        <dbReference type="EMBL" id="CAN91996.1"/>
    </source>
</evidence>
<dbReference type="KEGG" id="scl:sce1838"/>
<dbReference type="RefSeq" id="WP_012234473.1">
    <property type="nucleotide sequence ID" value="NC_010162.1"/>
</dbReference>
<protein>
    <submittedName>
        <fullName evidence="1">Uncharacterized protein</fullName>
    </submittedName>
</protein>
<reference evidence="1 2" key="1">
    <citation type="journal article" date="2007" name="Nat. Biotechnol.">
        <title>Complete genome sequence of the myxobacterium Sorangium cellulosum.</title>
        <authorList>
            <person name="Schneiker S."/>
            <person name="Perlova O."/>
            <person name="Kaiser O."/>
            <person name="Gerth K."/>
            <person name="Alici A."/>
            <person name="Altmeyer M.O."/>
            <person name="Bartels D."/>
            <person name="Bekel T."/>
            <person name="Beyer S."/>
            <person name="Bode E."/>
            <person name="Bode H.B."/>
            <person name="Bolten C.J."/>
            <person name="Choudhuri J.V."/>
            <person name="Doss S."/>
            <person name="Elnakady Y.A."/>
            <person name="Frank B."/>
            <person name="Gaigalat L."/>
            <person name="Goesmann A."/>
            <person name="Groeger C."/>
            <person name="Gross F."/>
            <person name="Jelsbak L."/>
            <person name="Jelsbak L."/>
            <person name="Kalinowski J."/>
            <person name="Kegler C."/>
            <person name="Knauber T."/>
            <person name="Konietzny S."/>
            <person name="Kopp M."/>
            <person name="Krause L."/>
            <person name="Krug D."/>
            <person name="Linke B."/>
            <person name="Mahmud T."/>
            <person name="Martinez-Arias R."/>
            <person name="McHardy A.C."/>
            <person name="Merai M."/>
            <person name="Meyer F."/>
            <person name="Mormann S."/>
            <person name="Munoz-Dorado J."/>
            <person name="Perez J."/>
            <person name="Pradella S."/>
            <person name="Rachid S."/>
            <person name="Raddatz G."/>
            <person name="Rosenau F."/>
            <person name="Rueckert C."/>
            <person name="Sasse F."/>
            <person name="Scharfe M."/>
            <person name="Schuster S.C."/>
            <person name="Suen G."/>
            <person name="Treuner-Lange A."/>
            <person name="Velicer G.J."/>
            <person name="Vorholter F.-J."/>
            <person name="Weissman K.J."/>
            <person name="Welch R.D."/>
            <person name="Wenzel S.C."/>
            <person name="Whitworth D.E."/>
            <person name="Wilhelm S."/>
            <person name="Wittmann C."/>
            <person name="Bloecker H."/>
            <person name="Puehler A."/>
            <person name="Mueller R."/>
        </authorList>
    </citation>
    <scope>NUCLEOTIDE SEQUENCE [LARGE SCALE GENOMIC DNA]</scope>
    <source>
        <strain evidence="2">So ce56</strain>
    </source>
</reference>
<dbReference type="STRING" id="448385.sce1838"/>
<dbReference type="AlphaFoldDB" id="A9FJQ3"/>
<organism evidence="1 2">
    <name type="scientific">Sorangium cellulosum (strain So ce56)</name>
    <name type="common">Polyangium cellulosum (strain So ce56)</name>
    <dbReference type="NCBI Taxonomy" id="448385"/>
    <lineage>
        <taxon>Bacteria</taxon>
        <taxon>Pseudomonadati</taxon>
        <taxon>Myxococcota</taxon>
        <taxon>Polyangia</taxon>
        <taxon>Polyangiales</taxon>
        <taxon>Polyangiaceae</taxon>
        <taxon>Sorangium</taxon>
    </lineage>
</organism>
<evidence type="ECO:0000313" key="2">
    <source>
        <dbReference type="Proteomes" id="UP000002139"/>
    </source>
</evidence>